<dbReference type="GO" id="GO:0042597">
    <property type="term" value="C:periplasmic space"/>
    <property type="evidence" value="ECO:0007669"/>
    <property type="project" value="UniProtKB-SubCell"/>
</dbReference>
<dbReference type="EMBL" id="VITR01000027">
    <property type="protein sequence ID" value="TWB34073.1"/>
    <property type="molecule type" value="Genomic_DNA"/>
</dbReference>
<evidence type="ECO:0000256" key="4">
    <source>
        <dbReference type="ARBA" id="ARBA00022448"/>
    </source>
</evidence>
<dbReference type="InterPro" id="IPR006127">
    <property type="entry name" value="ZnuA-like"/>
</dbReference>
<dbReference type="SUPFAM" id="SSF53807">
    <property type="entry name" value="Helical backbone' metal receptor"/>
    <property type="match status" value="1"/>
</dbReference>
<evidence type="ECO:0000313" key="13">
    <source>
        <dbReference type="EMBL" id="TWB34073.1"/>
    </source>
</evidence>
<dbReference type="Pfam" id="PF01297">
    <property type="entry name" value="ZnuA"/>
    <property type="match status" value="1"/>
</dbReference>
<dbReference type="GO" id="GO:0046872">
    <property type="term" value="F:metal ion binding"/>
    <property type="evidence" value="ECO:0007669"/>
    <property type="project" value="UniProtKB-KW"/>
</dbReference>
<proteinExistence type="inferred from homology"/>
<dbReference type="CDD" id="cd01019">
    <property type="entry name" value="ZnuA"/>
    <property type="match status" value="1"/>
</dbReference>
<comment type="subcellular location">
    <subcellularLocation>
        <location evidence="1">Periplasm</location>
    </subcellularLocation>
</comment>
<keyword evidence="6 12" id="KW-0732">Signal</keyword>
<name>A0A560GJD5_9PROT</name>
<evidence type="ECO:0000256" key="2">
    <source>
        <dbReference type="ARBA" id="ARBA00011028"/>
    </source>
</evidence>
<dbReference type="Proteomes" id="UP000315751">
    <property type="component" value="Unassembled WGS sequence"/>
</dbReference>
<evidence type="ECO:0000256" key="8">
    <source>
        <dbReference type="ARBA" id="ARBA00022833"/>
    </source>
</evidence>
<keyword evidence="9" id="KW-0864">Zinc transport</keyword>
<keyword evidence="10" id="KW-0406">Ion transport</keyword>
<feature type="chain" id="PRO_5022089246" description="High-affinity zinc uptake system protein ZnuA" evidence="12">
    <location>
        <begin position="24"/>
        <end position="325"/>
    </location>
</feature>
<feature type="signal peptide" evidence="12">
    <location>
        <begin position="1"/>
        <end position="23"/>
    </location>
</feature>
<keyword evidence="8" id="KW-0862">Zinc</keyword>
<accession>A0A560GJD5</accession>
<keyword evidence="11" id="KW-1015">Disulfide bond</keyword>
<dbReference type="InterPro" id="IPR035520">
    <property type="entry name" value="ZnuA"/>
</dbReference>
<dbReference type="RefSeq" id="WP_145736580.1">
    <property type="nucleotide sequence ID" value="NZ_VITR01000027.1"/>
</dbReference>
<evidence type="ECO:0000256" key="12">
    <source>
        <dbReference type="SAM" id="SignalP"/>
    </source>
</evidence>
<evidence type="ECO:0000256" key="6">
    <source>
        <dbReference type="ARBA" id="ARBA00022729"/>
    </source>
</evidence>
<keyword evidence="4" id="KW-0813">Transport</keyword>
<evidence type="ECO:0000256" key="9">
    <source>
        <dbReference type="ARBA" id="ARBA00022906"/>
    </source>
</evidence>
<keyword evidence="14" id="KW-1185">Reference proteome</keyword>
<evidence type="ECO:0000313" key="14">
    <source>
        <dbReference type="Proteomes" id="UP000315751"/>
    </source>
</evidence>
<protein>
    <recommendedName>
        <fullName evidence="3">High-affinity zinc uptake system protein ZnuA</fullName>
    </recommendedName>
</protein>
<dbReference type="Gene3D" id="3.40.50.1980">
    <property type="entry name" value="Nitrogenase molybdenum iron protein domain"/>
    <property type="match status" value="2"/>
</dbReference>
<dbReference type="GO" id="GO:0006829">
    <property type="term" value="P:zinc ion transport"/>
    <property type="evidence" value="ECO:0007669"/>
    <property type="project" value="UniProtKB-KW"/>
</dbReference>
<organism evidence="13 14">
    <name type="scientific">Nitrospirillum amazonense</name>
    <dbReference type="NCBI Taxonomy" id="28077"/>
    <lineage>
        <taxon>Bacteria</taxon>
        <taxon>Pseudomonadati</taxon>
        <taxon>Pseudomonadota</taxon>
        <taxon>Alphaproteobacteria</taxon>
        <taxon>Rhodospirillales</taxon>
        <taxon>Azospirillaceae</taxon>
        <taxon>Nitrospirillum</taxon>
    </lineage>
</organism>
<sequence length="325" mass="33606">MVSARILPLVALLWLAVATPSQAQTQQGAASHAPQVVASVKPVHSLAAALMQGVGPGGDTPKLLVDGTASPHSFSLKPSDAAALSRADIVFWMGPTLEPFLVKPLANLARGAHIVTLIEAPGLRPLALRSAGAWADGDDHGHVVAAAAGGAADTQIDGHAWLDPANAKAMARAMADALIQQDPADAARYRDNLAKLLRDLDALDQEVGAILAPVSGKPFVVFHDAFHYLEARYRLDGVGAITLNPEVRPGAARLSQLRARIQSSGATCVFAEPQFDTALIATLVDGTKAKRGVLDPEGALLAPGPDLYATLMRANAHALAGCLGG</sequence>
<dbReference type="PANTHER" id="PTHR42953">
    <property type="entry name" value="HIGH-AFFINITY ZINC UPTAKE SYSTEM PROTEIN ZNUA-RELATED"/>
    <property type="match status" value="1"/>
</dbReference>
<keyword evidence="5" id="KW-0479">Metal-binding</keyword>
<keyword evidence="7" id="KW-0574">Periplasm</keyword>
<evidence type="ECO:0000256" key="7">
    <source>
        <dbReference type="ARBA" id="ARBA00022764"/>
    </source>
</evidence>
<dbReference type="PANTHER" id="PTHR42953:SF3">
    <property type="entry name" value="HIGH-AFFINITY ZINC UPTAKE SYSTEM PROTEIN ZNUA"/>
    <property type="match status" value="1"/>
</dbReference>
<evidence type="ECO:0000256" key="10">
    <source>
        <dbReference type="ARBA" id="ARBA00023065"/>
    </source>
</evidence>
<dbReference type="AlphaFoldDB" id="A0A560GJD5"/>
<evidence type="ECO:0000256" key="3">
    <source>
        <dbReference type="ARBA" id="ARBA00015915"/>
    </source>
</evidence>
<evidence type="ECO:0000256" key="11">
    <source>
        <dbReference type="ARBA" id="ARBA00023157"/>
    </source>
</evidence>
<evidence type="ECO:0000256" key="5">
    <source>
        <dbReference type="ARBA" id="ARBA00022723"/>
    </source>
</evidence>
<comment type="similarity">
    <text evidence="2">Belongs to the bacterial solute-binding protein 9 family.</text>
</comment>
<evidence type="ECO:0000256" key="1">
    <source>
        <dbReference type="ARBA" id="ARBA00004418"/>
    </source>
</evidence>
<dbReference type="OrthoDB" id="7346865at2"/>
<comment type="caution">
    <text evidence="13">The sequence shown here is derived from an EMBL/GenBank/DDBJ whole genome shotgun (WGS) entry which is preliminary data.</text>
</comment>
<reference evidence="13 14" key="1">
    <citation type="submission" date="2019-06" db="EMBL/GenBank/DDBJ databases">
        <title>Genomic Encyclopedia of Type Strains, Phase IV (KMG-V): Genome sequencing to study the core and pangenomes of soil and plant-associated prokaryotes.</title>
        <authorList>
            <person name="Whitman W."/>
        </authorList>
    </citation>
    <scope>NUCLEOTIDE SEQUENCE [LARGE SCALE GENOMIC DNA]</scope>
    <source>
        <strain evidence="13 14">BR 11622</strain>
    </source>
</reference>
<dbReference type="InterPro" id="IPR050492">
    <property type="entry name" value="Bact_metal-bind_prot9"/>
</dbReference>
<gene>
    <name evidence="13" type="ORF">FBZ90_1277</name>
</gene>